<gene>
    <name evidence="1" type="ORF">CCOS01_06848</name>
</gene>
<dbReference type="AlphaFoldDB" id="A0AAI9YYV8"/>
<keyword evidence="2" id="KW-1185">Reference proteome</keyword>
<organism evidence="1 2">
    <name type="scientific">Colletotrichum costaricense</name>
    <dbReference type="NCBI Taxonomy" id="1209916"/>
    <lineage>
        <taxon>Eukaryota</taxon>
        <taxon>Fungi</taxon>
        <taxon>Dikarya</taxon>
        <taxon>Ascomycota</taxon>
        <taxon>Pezizomycotina</taxon>
        <taxon>Sordariomycetes</taxon>
        <taxon>Hypocreomycetidae</taxon>
        <taxon>Glomerellales</taxon>
        <taxon>Glomerellaceae</taxon>
        <taxon>Colletotrichum</taxon>
        <taxon>Colletotrichum acutatum species complex</taxon>
    </lineage>
</organism>
<name>A0AAI9YYV8_9PEZI</name>
<dbReference type="RefSeq" id="XP_060314716.1">
    <property type="nucleotide sequence ID" value="XM_060455016.1"/>
</dbReference>
<accession>A0AAI9YYV8</accession>
<dbReference type="GeneID" id="85338563"/>
<reference evidence="1 2" key="1">
    <citation type="submission" date="2016-10" db="EMBL/GenBank/DDBJ databases">
        <title>The genome sequence of Colletotrichum fioriniae PJ7.</title>
        <authorList>
            <person name="Baroncelli R."/>
        </authorList>
    </citation>
    <scope>NUCLEOTIDE SEQUENCE [LARGE SCALE GENOMIC DNA]</scope>
    <source>
        <strain evidence="1 2">IMI 309622</strain>
    </source>
</reference>
<evidence type="ECO:0000313" key="1">
    <source>
        <dbReference type="EMBL" id="KAK1529014.1"/>
    </source>
</evidence>
<protein>
    <submittedName>
        <fullName evidence="1">Uncharacterized protein</fullName>
    </submittedName>
</protein>
<dbReference type="Proteomes" id="UP001240678">
    <property type="component" value="Unassembled WGS sequence"/>
</dbReference>
<sequence length="66" mass="7538">MAAETSCWGAGSDEEDERRCLFTQGHHCCRTMIHQQVAGLRGRMAQKRTRTMNPGKLQHVELPREV</sequence>
<comment type="caution">
    <text evidence="1">The sequence shown here is derived from an EMBL/GenBank/DDBJ whole genome shotgun (WGS) entry which is preliminary data.</text>
</comment>
<proteinExistence type="predicted"/>
<dbReference type="EMBL" id="MOOE01000006">
    <property type="protein sequence ID" value="KAK1529014.1"/>
    <property type="molecule type" value="Genomic_DNA"/>
</dbReference>
<evidence type="ECO:0000313" key="2">
    <source>
        <dbReference type="Proteomes" id="UP001240678"/>
    </source>
</evidence>